<proteinExistence type="predicted"/>
<accession>A0A0D2DT35</accession>
<dbReference type="HOGENOM" id="CLU_713782_0_0_1"/>
<dbReference type="VEuPathDB" id="FungiDB:PV06_09718"/>
<organism evidence="2 3">
    <name type="scientific">Exophiala oligosperma</name>
    <dbReference type="NCBI Taxonomy" id="215243"/>
    <lineage>
        <taxon>Eukaryota</taxon>
        <taxon>Fungi</taxon>
        <taxon>Dikarya</taxon>
        <taxon>Ascomycota</taxon>
        <taxon>Pezizomycotina</taxon>
        <taxon>Eurotiomycetes</taxon>
        <taxon>Chaetothyriomycetidae</taxon>
        <taxon>Chaetothyriales</taxon>
        <taxon>Herpotrichiellaceae</taxon>
        <taxon>Exophiala</taxon>
    </lineage>
</organism>
<evidence type="ECO:0000256" key="1">
    <source>
        <dbReference type="SAM" id="Phobius"/>
    </source>
</evidence>
<dbReference type="OrthoDB" id="3532498at2759"/>
<keyword evidence="1" id="KW-0472">Membrane</keyword>
<dbReference type="InterPro" id="IPR053181">
    <property type="entry name" value="EcdB-like_regulator"/>
</dbReference>
<sequence length="387" mass="44435">MPMSCEEYRKPFPNVMTSYRPSDVRDIPLARQRFFSNVATLYPVICENTLRIAADAVEAEGFQDNMRSCLLLLVIATIKAFMYVGFTESGLADFQRAMQVRSRISAQLSLQYVHVLVFSAIFLLQKSRLLDFATALHSACTMLQSVIKRDQITEIQRPRNERNNLRLLFWICHNLERDLMYEIDNTLPRSTLALFEEFFPLPLPCDEANNKDRPPHINTQFVFFLAEMSLRAILESILTTDKLEGFMRHSADPAQKACSMTFSVSPITQELRSQLDAWILRLPASLSWSVEPGGGVLSAQSTRLKLLYWYARFSLHRPMMQHTLDDELLQLPLLLWEPFREGVLPALNLIKVFIAEKPHIDIFMAARYADHIKGTVVDSLETLVDDL</sequence>
<dbReference type="AlphaFoldDB" id="A0A0D2DT35"/>
<evidence type="ECO:0008006" key="4">
    <source>
        <dbReference type="Google" id="ProtNLM"/>
    </source>
</evidence>
<protein>
    <recommendedName>
        <fullName evidence="4">Transcription factor domain-containing protein</fullName>
    </recommendedName>
</protein>
<keyword evidence="1" id="KW-1133">Transmembrane helix</keyword>
<dbReference type="Proteomes" id="UP000053342">
    <property type="component" value="Unassembled WGS sequence"/>
</dbReference>
<evidence type="ECO:0000313" key="3">
    <source>
        <dbReference type="Proteomes" id="UP000053342"/>
    </source>
</evidence>
<dbReference type="PANTHER" id="PTHR47785">
    <property type="entry name" value="ZN(II)2CYS6 TRANSCRIPTION FACTOR (EUROFUNG)-RELATED-RELATED"/>
    <property type="match status" value="1"/>
</dbReference>
<reference evidence="2 3" key="1">
    <citation type="submission" date="2015-01" db="EMBL/GenBank/DDBJ databases">
        <title>The Genome Sequence of Exophiala oligosperma CBS72588.</title>
        <authorList>
            <consortium name="The Broad Institute Genomics Platform"/>
            <person name="Cuomo C."/>
            <person name="de Hoog S."/>
            <person name="Gorbushina A."/>
            <person name="Stielow B."/>
            <person name="Teixiera M."/>
            <person name="Abouelleil A."/>
            <person name="Chapman S.B."/>
            <person name="Priest M."/>
            <person name="Young S.K."/>
            <person name="Wortman J."/>
            <person name="Nusbaum C."/>
            <person name="Birren B."/>
        </authorList>
    </citation>
    <scope>NUCLEOTIDE SEQUENCE [LARGE SCALE GENOMIC DNA]</scope>
    <source>
        <strain evidence="2 3">CBS 72588</strain>
    </source>
</reference>
<dbReference type="RefSeq" id="XP_016258990.1">
    <property type="nucleotide sequence ID" value="XM_016411183.1"/>
</dbReference>
<dbReference type="STRING" id="215243.A0A0D2DT35"/>
<dbReference type="PANTHER" id="PTHR47785:SF4">
    <property type="entry name" value="ZN(II)2CYS6 TRANSCRIPTION FACTOR (EUROFUNG)"/>
    <property type="match status" value="1"/>
</dbReference>
<gene>
    <name evidence="2" type="ORF">PV06_09718</name>
</gene>
<keyword evidence="1" id="KW-0812">Transmembrane</keyword>
<keyword evidence="3" id="KW-1185">Reference proteome</keyword>
<name>A0A0D2DT35_9EURO</name>
<evidence type="ECO:0000313" key="2">
    <source>
        <dbReference type="EMBL" id="KIW38774.1"/>
    </source>
</evidence>
<dbReference type="CDD" id="cd12148">
    <property type="entry name" value="fungal_TF_MHR"/>
    <property type="match status" value="1"/>
</dbReference>
<dbReference type="EMBL" id="KN847341">
    <property type="protein sequence ID" value="KIW38774.1"/>
    <property type="molecule type" value="Genomic_DNA"/>
</dbReference>
<feature type="transmembrane region" description="Helical" evidence="1">
    <location>
        <begin position="69"/>
        <end position="86"/>
    </location>
</feature>
<dbReference type="GeneID" id="27361792"/>